<keyword evidence="1" id="KW-0378">Hydrolase</keyword>
<dbReference type="InterPro" id="IPR013078">
    <property type="entry name" value="His_Pase_superF_clade-1"/>
</dbReference>
<dbReference type="EMBL" id="CP079216">
    <property type="protein sequence ID" value="QXT62438.1"/>
    <property type="molecule type" value="Genomic_DNA"/>
</dbReference>
<dbReference type="SMART" id="SM00855">
    <property type="entry name" value="PGAM"/>
    <property type="match status" value="1"/>
</dbReference>
<dbReference type="CDD" id="cd07040">
    <property type="entry name" value="HP"/>
    <property type="match status" value="1"/>
</dbReference>
<sequence>MRRLILMRHSKTEATNPLGDKARHLTPRGVQEAKEAGLELKSLGVQHALVSTATRTRETFAATGLDIPAEFQDALYFEGTETMLQRISETDDDVDCLLVIGHNPTIASLAAELAYAGDRRAADELQCWYPTSAFTAFEADGDWAEMVSVRLQQVRRPR</sequence>
<dbReference type="InterPro" id="IPR051021">
    <property type="entry name" value="Mito_Ser/Thr_phosphatase"/>
</dbReference>
<proteinExistence type="predicted"/>
<dbReference type="PANTHER" id="PTHR20935">
    <property type="entry name" value="PHOSPHOGLYCERATE MUTASE-RELATED"/>
    <property type="match status" value="1"/>
</dbReference>
<organism evidence="2 3">
    <name type="scientific">Tessaracoccus palaemonis</name>
    <dbReference type="NCBI Taxonomy" id="2829499"/>
    <lineage>
        <taxon>Bacteria</taxon>
        <taxon>Bacillati</taxon>
        <taxon>Actinomycetota</taxon>
        <taxon>Actinomycetes</taxon>
        <taxon>Propionibacteriales</taxon>
        <taxon>Propionibacteriaceae</taxon>
        <taxon>Tessaracoccus</taxon>
    </lineage>
</organism>
<dbReference type="RefSeq" id="WP_219081304.1">
    <property type="nucleotide sequence ID" value="NZ_CP079216.1"/>
</dbReference>
<dbReference type="Pfam" id="PF00300">
    <property type="entry name" value="His_Phos_1"/>
    <property type="match status" value="1"/>
</dbReference>
<gene>
    <name evidence="2" type="ORF">KDB89_11885</name>
</gene>
<protein>
    <submittedName>
        <fullName evidence="2">Histidine phosphatase family protein</fullName>
    </submittedName>
</protein>
<accession>A0ABX8SGB0</accession>
<dbReference type="PANTHER" id="PTHR20935:SF1">
    <property type="entry name" value="SLL1549 PROTEIN"/>
    <property type="match status" value="1"/>
</dbReference>
<dbReference type="Proteomes" id="UP000824504">
    <property type="component" value="Chromosome"/>
</dbReference>
<evidence type="ECO:0000313" key="3">
    <source>
        <dbReference type="Proteomes" id="UP000824504"/>
    </source>
</evidence>
<evidence type="ECO:0000313" key="2">
    <source>
        <dbReference type="EMBL" id="QXT62438.1"/>
    </source>
</evidence>
<keyword evidence="3" id="KW-1185">Reference proteome</keyword>
<name>A0ABX8SGB0_9ACTN</name>
<evidence type="ECO:0000256" key="1">
    <source>
        <dbReference type="ARBA" id="ARBA00022801"/>
    </source>
</evidence>
<reference evidence="2 3" key="1">
    <citation type="submission" date="2021-07" db="EMBL/GenBank/DDBJ databases">
        <title>complete genome sequencing of Tessaracoccus sp.J1M15.</title>
        <authorList>
            <person name="Bae J.-W."/>
            <person name="Kim D.-y."/>
        </authorList>
    </citation>
    <scope>NUCLEOTIDE SEQUENCE [LARGE SCALE GENOMIC DNA]</scope>
    <source>
        <strain evidence="2 3">J1M15</strain>
    </source>
</reference>